<dbReference type="Proteomes" id="UP000204221">
    <property type="component" value="Chromosome"/>
</dbReference>
<dbReference type="KEGG" id="ahg:AHOG_20650"/>
<evidence type="ECO:0000313" key="4">
    <source>
        <dbReference type="Proteomes" id="UP000204221"/>
    </source>
</evidence>
<dbReference type="RefSeq" id="WP_157736950.1">
    <property type="nucleotide sequence ID" value="NZ_CP022521.1"/>
</dbReference>
<reference evidence="3 4" key="1">
    <citation type="submission" date="2017-07" db="EMBL/GenBank/DDBJ databases">
        <title>Complete genome sequence of Actinoalloteichus hoggarensis DSM 45943, type strain of Actinoalloteichus hoggarensis.</title>
        <authorList>
            <person name="Ruckert C."/>
            <person name="Nouioui I."/>
            <person name="Willmese J."/>
            <person name="van Wezel G."/>
            <person name="Klenk H.-P."/>
            <person name="Kalinowski J."/>
            <person name="Zotchev S.B."/>
        </authorList>
    </citation>
    <scope>NUCLEOTIDE SEQUENCE [LARGE SCALE GENOMIC DNA]</scope>
    <source>
        <strain evidence="3 4">DSM 45943</strain>
    </source>
</reference>
<dbReference type="Pfam" id="PF14031">
    <property type="entry name" value="D-ser_dehydrat"/>
    <property type="match status" value="1"/>
</dbReference>
<dbReference type="InterPro" id="IPR051466">
    <property type="entry name" value="D-amino_acid_metab_enzyme"/>
</dbReference>
<keyword evidence="2 3" id="KW-0456">Lyase</keyword>
<evidence type="ECO:0000313" key="3">
    <source>
        <dbReference type="EMBL" id="ASO21747.1"/>
    </source>
</evidence>
<accession>A0A221W8S0</accession>
<dbReference type="GO" id="GO:0043876">
    <property type="term" value="F:D-threonine aldolase activity"/>
    <property type="evidence" value="ECO:0007669"/>
    <property type="project" value="UniProtKB-EC"/>
</dbReference>
<dbReference type="PANTHER" id="PTHR28004:SF8">
    <property type="entry name" value="D-SERINE DEAMINASE"/>
    <property type="match status" value="1"/>
</dbReference>
<keyword evidence="4" id="KW-1185">Reference proteome</keyword>
<sequence>MTTNSDLPVPTPELIADGPIGWRFKGMPADAAARTLDEFGGRGGNLFDAGFAWPQLVLRESALRHNAALMARYTAEHGMSLAPHLKTTTSPELAEYALREGAWGVTVANPYQARVFMAAGHRRILLANELVDRDFARQVVEWLAADEARDFYCYVDSVAGVAVLAEALEGSACSRPLPVLIEVGHAGGRAGCRSLDTVAAVRDAVASAGRLALAGVAGYEGSVSHSRDEASLTAVAEYLRSLRRAMELVLPRADARLAEHVISAGGSFYFDVVAAELGGLAGERPVRLIARPGAYLTHDNGVYEARSPLDGGGTATDSVARLRPSIEVWAPVLSRPEPGLAILGAGRRDLNFDQGMPVPLEVRDHAGRSARSVEGWTVTALNDQHAFVTVPADARLGPSDLVRLGVSHPCTAHDRWLTAVIATDDDTVVSVARCYF</sequence>
<dbReference type="PANTHER" id="PTHR28004">
    <property type="entry name" value="ZGC:162816-RELATED"/>
    <property type="match status" value="1"/>
</dbReference>
<dbReference type="EC" id="4.1.2.42" evidence="3"/>
<dbReference type="Pfam" id="PF01168">
    <property type="entry name" value="Ala_racemase_N"/>
    <property type="match status" value="1"/>
</dbReference>
<dbReference type="InterPro" id="IPR001608">
    <property type="entry name" value="Ala_racemase_N"/>
</dbReference>
<dbReference type="AlphaFoldDB" id="A0A221W8S0"/>
<evidence type="ECO:0000256" key="2">
    <source>
        <dbReference type="ARBA" id="ARBA00023239"/>
    </source>
</evidence>
<organism evidence="3 4">
    <name type="scientific">Actinoalloteichus hoggarensis</name>
    <dbReference type="NCBI Taxonomy" id="1470176"/>
    <lineage>
        <taxon>Bacteria</taxon>
        <taxon>Bacillati</taxon>
        <taxon>Actinomycetota</taxon>
        <taxon>Actinomycetes</taxon>
        <taxon>Pseudonocardiales</taxon>
        <taxon>Pseudonocardiaceae</taxon>
        <taxon>Actinoalloteichus</taxon>
    </lineage>
</organism>
<dbReference type="Gene3D" id="2.40.37.20">
    <property type="entry name" value="D-serine dehydratase-like domain"/>
    <property type="match status" value="1"/>
</dbReference>
<dbReference type="InterPro" id="IPR026956">
    <property type="entry name" value="D-ser_dehydrat-like_dom"/>
</dbReference>
<protein>
    <submittedName>
        <fullName evidence="3">D-threonine aldolase</fullName>
        <ecNumber evidence="3">4.1.2.42</ecNumber>
    </submittedName>
</protein>
<dbReference type="SMART" id="SM01119">
    <property type="entry name" value="D-ser_dehydrat"/>
    <property type="match status" value="1"/>
</dbReference>
<dbReference type="OrthoDB" id="9811417at2"/>
<dbReference type="SUPFAM" id="SSF51419">
    <property type="entry name" value="PLP-binding barrel"/>
    <property type="match status" value="1"/>
</dbReference>
<name>A0A221W8S0_9PSEU</name>
<gene>
    <name evidence="3" type="ORF">AHOG_20650</name>
</gene>
<dbReference type="Gene3D" id="3.20.20.10">
    <property type="entry name" value="Alanine racemase"/>
    <property type="match status" value="1"/>
</dbReference>
<dbReference type="InterPro" id="IPR042208">
    <property type="entry name" value="D-ser_dehydrat-like_sf"/>
</dbReference>
<evidence type="ECO:0000256" key="1">
    <source>
        <dbReference type="ARBA" id="ARBA00005323"/>
    </source>
</evidence>
<proteinExistence type="inferred from homology"/>
<dbReference type="InterPro" id="IPR029066">
    <property type="entry name" value="PLP-binding_barrel"/>
</dbReference>
<comment type="similarity">
    <text evidence="1">Belongs to the DSD1 family.</text>
</comment>
<dbReference type="EMBL" id="CP022521">
    <property type="protein sequence ID" value="ASO21747.1"/>
    <property type="molecule type" value="Genomic_DNA"/>
</dbReference>